<evidence type="ECO:0000256" key="1">
    <source>
        <dbReference type="ARBA" id="ARBA00022723"/>
    </source>
</evidence>
<keyword evidence="7" id="KW-0808">Transferase</keyword>
<dbReference type="SUPFAM" id="SSF54893">
    <property type="entry name" value="Aspartate carbamoyltransferase, Regulatory-chain, N-terminal domain"/>
    <property type="match status" value="1"/>
</dbReference>
<dbReference type="EMBL" id="JANDHW010000015">
    <property type="protein sequence ID" value="MCP9612885.1"/>
    <property type="molecule type" value="Genomic_DNA"/>
</dbReference>
<feature type="domain" description="Aspartate carbamoyltransferase regulatory subunit C-terminal" evidence="6">
    <location>
        <begin position="103"/>
        <end position="150"/>
    </location>
</feature>
<comment type="similarity">
    <text evidence="4">Belongs to the PyrI family.</text>
</comment>
<dbReference type="Pfam" id="PF01948">
    <property type="entry name" value="PyrI"/>
    <property type="match status" value="1"/>
</dbReference>
<accession>A0ABT1MJU8</accession>
<name>A0ABT1MJU8_9BACT</name>
<feature type="binding site" evidence="4">
    <location>
        <position position="115"/>
    </location>
    <ligand>
        <name>Zn(2+)</name>
        <dbReference type="ChEBI" id="CHEBI:29105"/>
    </ligand>
</feature>
<keyword evidence="8" id="KW-1185">Reference proteome</keyword>
<dbReference type="HAMAP" id="MF_00002">
    <property type="entry name" value="Asp_carb_tr_reg"/>
    <property type="match status" value="1"/>
</dbReference>
<feature type="binding site" evidence="4">
    <location>
        <position position="141"/>
    </location>
    <ligand>
        <name>Zn(2+)</name>
        <dbReference type="ChEBI" id="CHEBI:29105"/>
    </ligand>
</feature>
<protein>
    <recommendedName>
        <fullName evidence="4">Aspartate carbamoyltransferase regulatory chain</fullName>
    </recommendedName>
</protein>
<feature type="domain" description="Aspartate carbamoyltransferase regulatory subunit N-terminal" evidence="5">
    <location>
        <begin position="8"/>
        <end position="98"/>
    </location>
</feature>
<evidence type="ECO:0000259" key="6">
    <source>
        <dbReference type="Pfam" id="PF02748"/>
    </source>
</evidence>
<comment type="cofactor">
    <cofactor evidence="4">
        <name>Zn(2+)</name>
        <dbReference type="ChEBI" id="CHEBI:29105"/>
    </cofactor>
    <text evidence="4">Binds 1 zinc ion per subunit.</text>
</comment>
<dbReference type="InterPro" id="IPR020545">
    <property type="entry name" value="Asp_carbamoyltransf_reg_N"/>
</dbReference>
<dbReference type="Gene3D" id="2.30.30.20">
    <property type="entry name" value="Aspartate carbamoyltransferase regulatory subunit, C-terminal domain"/>
    <property type="match status" value="1"/>
</dbReference>
<evidence type="ECO:0000259" key="5">
    <source>
        <dbReference type="Pfam" id="PF01948"/>
    </source>
</evidence>
<evidence type="ECO:0000256" key="3">
    <source>
        <dbReference type="ARBA" id="ARBA00022975"/>
    </source>
</evidence>
<feature type="binding site" evidence="4">
    <location>
        <position position="138"/>
    </location>
    <ligand>
        <name>Zn(2+)</name>
        <dbReference type="ChEBI" id="CHEBI:29105"/>
    </ligand>
</feature>
<dbReference type="InterPro" id="IPR020542">
    <property type="entry name" value="Asp_carbamoyltrfase_reg_C"/>
</dbReference>
<keyword evidence="1 4" id="KW-0479">Metal-binding</keyword>
<dbReference type="Proteomes" id="UP001205603">
    <property type="component" value="Unassembled WGS sequence"/>
</dbReference>
<dbReference type="InterPro" id="IPR036792">
    <property type="entry name" value="Asp_carbatrfase_reg_C_sf"/>
</dbReference>
<reference evidence="7 8" key="1">
    <citation type="submission" date="2022-07" db="EMBL/GenBank/DDBJ databases">
        <title>Fecal culturing of patients with breast cancer.</title>
        <authorList>
            <person name="Teng N.M.Y."/>
            <person name="Kiu R."/>
            <person name="Evans R."/>
            <person name="Baker D.J."/>
            <person name="Zenner C."/>
            <person name="Robinson S.D."/>
            <person name="Hall L.J."/>
        </authorList>
    </citation>
    <scope>NUCLEOTIDE SEQUENCE [LARGE SCALE GENOMIC DNA]</scope>
    <source>
        <strain evidence="7 8">LH1063</strain>
    </source>
</reference>
<dbReference type="PANTHER" id="PTHR35805:SF1">
    <property type="entry name" value="ASPARTATE CARBAMOYLTRANSFERASE REGULATORY CHAIN"/>
    <property type="match status" value="1"/>
</dbReference>
<keyword evidence="3 4" id="KW-0665">Pyrimidine biosynthesis</keyword>
<evidence type="ECO:0000256" key="4">
    <source>
        <dbReference type="HAMAP-Rule" id="MF_00002"/>
    </source>
</evidence>
<comment type="caution">
    <text evidence="7">The sequence shown here is derived from an EMBL/GenBank/DDBJ whole genome shotgun (WGS) entry which is preliminary data.</text>
</comment>
<dbReference type="Pfam" id="PF02748">
    <property type="entry name" value="PyrI_C"/>
    <property type="match status" value="1"/>
</dbReference>
<dbReference type="InterPro" id="IPR002801">
    <property type="entry name" value="Asp_carbamoylTrfase_reg"/>
</dbReference>
<dbReference type="InterPro" id="IPR036793">
    <property type="entry name" value="Asp_carbatrfase_reg_N_sf"/>
</dbReference>
<evidence type="ECO:0000313" key="7">
    <source>
        <dbReference type="EMBL" id="MCP9612885.1"/>
    </source>
</evidence>
<sequence length="153" mass="17135">MKANKKELEVAALENGTVIDHIPSDQLFKVVSLLGIEKLGNSITIGNNLVSKKIGHKGIIKIADLFFEEDDINKIALIAPNAKINIIRNYQVTEKRMVSLPDEIHGIIKCGNPKCITNNEPMKTIFYVVNKDSVEVKCKYCERAATKDEIEIR</sequence>
<organism evidence="7 8">
    <name type="scientific">Coprobacter tertius</name>
    <dbReference type="NCBI Taxonomy" id="2944915"/>
    <lineage>
        <taxon>Bacteria</taxon>
        <taxon>Pseudomonadati</taxon>
        <taxon>Bacteroidota</taxon>
        <taxon>Bacteroidia</taxon>
        <taxon>Bacteroidales</taxon>
        <taxon>Barnesiellaceae</taxon>
        <taxon>Coprobacter</taxon>
    </lineage>
</organism>
<dbReference type="RefSeq" id="WP_255028261.1">
    <property type="nucleotide sequence ID" value="NZ_JANDHW010000015.1"/>
</dbReference>
<keyword evidence="2 4" id="KW-0862">Zinc</keyword>
<gene>
    <name evidence="4 7" type="primary">pyrI</name>
    <name evidence="7" type="ORF">NMU02_12365</name>
</gene>
<dbReference type="PANTHER" id="PTHR35805">
    <property type="entry name" value="ASPARTATE CARBAMOYLTRANSFERASE REGULATORY CHAIN"/>
    <property type="match status" value="1"/>
</dbReference>
<dbReference type="GO" id="GO:0004070">
    <property type="term" value="F:aspartate carbamoyltransferase activity"/>
    <property type="evidence" value="ECO:0007669"/>
    <property type="project" value="UniProtKB-EC"/>
</dbReference>
<comment type="function">
    <text evidence="4">Involved in allosteric regulation of aspartate carbamoyltransferase.</text>
</comment>
<feature type="binding site" evidence="4">
    <location>
        <position position="110"/>
    </location>
    <ligand>
        <name>Zn(2+)</name>
        <dbReference type="ChEBI" id="CHEBI:29105"/>
    </ligand>
</feature>
<evidence type="ECO:0000256" key="2">
    <source>
        <dbReference type="ARBA" id="ARBA00022833"/>
    </source>
</evidence>
<evidence type="ECO:0000313" key="8">
    <source>
        <dbReference type="Proteomes" id="UP001205603"/>
    </source>
</evidence>
<dbReference type="Gene3D" id="3.30.70.140">
    <property type="entry name" value="Aspartate carbamoyltransferase regulatory subunit, N-terminal domain"/>
    <property type="match status" value="1"/>
</dbReference>
<proteinExistence type="inferred from homology"/>
<dbReference type="NCBIfam" id="TIGR00240">
    <property type="entry name" value="ATCase_reg"/>
    <property type="match status" value="1"/>
</dbReference>
<dbReference type="SUPFAM" id="SSF57825">
    <property type="entry name" value="Aspartate carbamoyltransferase, Regulatory-chain, C-terminal domain"/>
    <property type="match status" value="1"/>
</dbReference>
<comment type="subunit">
    <text evidence="4">Contains catalytic and regulatory chains.</text>
</comment>